<dbReference type="Proteomes" id="UP000186323">
    <property type="component" value="Chromosome I"/>
</dbReference>
<reference evidence="3" key="1">
    <citation type="submission" date="2016-10" db="EMBL/GenBank/DDBJ databases">
        <authorList>
            <person name="Wegmann U."/>
        </authorList>
    </citation>
    <scope>NUCLEOTIDE SEQUENCE [LARGE SCALE GENOMIC DNA]</scope>
</reference>
<accession>A0A1K1LEA1</accession>
<dbReference type="PANTHER" id="PTHR13847">
    <property type="entry name" value="SARCOSINE DEHYDROGENASE-RELATED"/>
    <property type="match status" value="1"/>
</dbReference>
<sequence>MREVKRFPTTTGQSWLEMSSFKDHLFKSHDKIAKEYDYIVVGAGYGGYGCASRLAELQPSARIAVFEAIKIGNGDSGKNAGFIIDVPHNFGDQGNSNFEDNFMYYKLNTFIIGRMRKAIEDSGIKVDWDPCGKYLCCSETKSFKLIDTEVEELEHMNVKYEIYEGEVLAKRLGTRYYKKALYTPGTLLVNPADVLRGLFTVLPENVDVFEECPVMSIEEGARARVKLLNGKELTAKNVVVTGGPFIEEFGIVKNTFCPVLSYGAFTRQLNEDELIYFKDVKPWGCTAGHPAGTTVRFTCDNRIFVRNGFSYATHRTTSFQRIRRAVPKLRRAFENRFPEIKHVNFEYLYGGMINMTMNFRPLMIQKHPSVYASASGEGAGVAKTCLMGHYVAEWINGIDSEELRFLRRIATPSHLPPEPLPTIGATARLMWEEFNAKSEI</sequence>
<protein>
    <submittedName>
        <fullName evidence="2">Oxidoreductase-related protein</fullName>
    </submittedName>
</protein>
<dbReference type="AlphaFoldDB" id="A0A1K1LEA1"/>
<dbReference type="GO" id="GO:0005737">
    <property type="term" value="C:cytoplasm"/>
    <property type="evidence" value="ECO:0007669"/>
    <property type="project" value="TreeGrafter"/>
</dbReference>
<gene>
    <name evidence="2" type="ORF">DESPIGER_1183</name>
</gene>
<dbReference type="OrthoDB" id="9342835at2"/>
<evidence type="ECO:0000313" key="3">
    <source>
        <dbReference type="Proteomes" id="UP000186323"/>
    </source>
</evidence>
<feature type="domain" description="FAD dependent oxidoreductase" evidence="1">
    <location>
        <begin position="37"/>
        <end position="394"/>
    </location>
</feature>
<evidence type="ECO:0000313" key="2">
    <source>
        <dbReference type="EMBL" id="SFV73035.1"/>
    </source>
</evidence>
<keyword evidence="3" id="KW-1185">Reference proteome</keyword>
<evidence type="ECO:0000259" key="1">
    <source>
        <dbReference type="Pfam" id="PF01266"/>
    </source>
</evidence>
<dbReference type="Gene3D" id="3.50.50.60">
    <property type="entry name" value="FAD/NAD(P)-binding domain"/>
    <property type="match status" value="1"/>
</dbReference>
<organism evidence="2 3">
    <name type="scientific">Desulfovibrio piger</name>
    <dbReference type="NCBI Taxonomy" id="901"/>
    <lineage>
        <taxon>Bacteria</taxon>
        <taxon>Pseudomonadati</taxon>
        <taxon>Thermodesulfobacteriota</taxon>
        <taxon>Desulfovibrionia</taxon>
        <taxon>Desulfovibrionales</taxon>
        <taxon>Desulfovibrionaceae</taxon>
        <taxon>Desulfovibrio</taxon>
    </lineage>
</organism>
<dbReference type="Pfam" id="PF01266">
    <property type="entry name" value="DAO"/>
    <property type="match status" value="1"/>
</dbReference>
<dbReference type="Gene3D" id="3.30.9.10">
    <property type="entry name" value="D-Amino Acid Oxidase, subunit A, domain 2"/>
    <property type="match status" value="1"/>
</dbReference>
<dbReference type="InterPro" id="IPR006076">
    <property type="entry name" value="FAD-dep_OxRdtase"/>
</dbReference>
<dbReference type="RefSeq" id="WP_072334261.1">
    <property type="nucleotide sequence ID" value="NZ_CBCTAE010000029.1"/>
</dbReference>
<dbReference type="EMBL" id="LT630450">
    <property type="protein sequence ID" value="SFV73035.1"/>
    <property type="molecule type" value="Genomic_DNA"/>
</dbReference>
<dbReference type="InterPro" id="IPR036188">
    <property type="entry name" value="FAD/NAD-bd_sf"/>
</dbReference>
<name>A0A1K1LEA1_9BACT</name>
<dbReference type="SUPFAM" id="SSF51905">
    <property type="entry name" value="FAD/NAD(P)-binding domain"/>
    <property type="match status" value="1"/>
</dbReference>
<dbReference type="PANTHER" id="PTHR13847:SF281">
    <property type="entry name" value="FAD DEPENDENT OXIDOREDUCTASE DOMAIN-CONTAINING PROTEIN"/>
    <property type="match status" value="1"/>
</dbReference>
<dbReference type="KEGG" id="dpg:DESPIGER_1183"/>
<proteinExistence type="predicted"/>